<dbReference type="AlphaFoldDB" id="A0ABD0U872"/>
<evidence type="ECO:0000256" key="2">
    <source>
        <dbReference type="SAM" id="MobiDB-lite"/>
    </source>
</evidence>
<evidence type="ECO:0000313" key="5">
    <source>
        <dbReference type="Proteomes" id="UP001552299"/>
    </source>
</evidence>
<protein>
    <recommendedName>
        <fullName evidence="3">B box-type domain-containing protein</fullName>
    </recommendedName>
</protein>
<sequence length="335" mass="38392">MLMTKWVGPTLWELSAQCGGKSNICHVYQGNTRVSSAPRVGTRAYSFHFPLDNSVFSPPPLRPHKNRIHFRKRTPFFHFSDLFKRPLAFRKLGKDMVGYAFHYKSKKLEEKIRKKKMKKIPSWLELLLATKFFGACAEHQGIKKKIERNIYCVDCNESMCSFCVYSPSCSHRYHRLLQIRRYIYQNVIRIRDLQKLIDCSKVQPYIVNGAKVVLLNPKMQSKPSKSAVAGTSFCKSCQRTVAEHNGYCSIACKVYRKVAQSPELEADFLSDGSCSPAKLEDLELSPEVGPTFSIGSLQPSDWRMEDHSRWIEGPTPSPKPRVVRRKGTPRRSPIS</sequence>
<evidence type="ECO:0000313" key="4">
    <source>
        <dbReference type="EMBL" id="KAL0908705.1"/>
    </source>
</evidence>
<evidence type="ECO:0000259" key="3">
    <source>
        <dbReference type="PROSITE" id="PS50119"/>
    </source>
</evidence>
<keyword evidence="1" id="KW-0862">Zinc</keyword>
<keyword evidence="5" id="KW-1185">Reference proteome</keyword>
<dbReference type="SUPFAM" id="SSF57845">
    <property type="entry name" value="B-box zinc-binding domain"/>
    <property type="match status" value="1"/>
</dbReference>
<dbReference type="CDD" id="cd19756">
    <property type="entry name" value="Bbox2"/>
    <property type="match status" value="1"/>
</dbReference>
<dbReference type="PANTHER" id="PTHR31065">
    <property type="entry name" value="PLATZ TRANSCRIPTION FACTOR FAMILY PROTEIN"/>
    <property type="match status" value="1"/>
</dbReference>
<dbReference type="InterPro" id="IPR000315">
    <property type="entry name" value="Znf_B-box"/>
</dbReference>
<feature type="domain" description="B box-type" evidence="3">
    <location>
        <begin position="136"/>
        <end position="179"/>
    </location>
</feature>
<dbReference type="InterPro" id="IPR006734">
    <property type="entry name" value="PLATZ"/>
</dbReference>
<dbReference type="EMBL" id="JANQDX010000017">
    <property type="protein sequence ID" value="KAL0908705.1"/>
    <property type="molecule type" value="Genomic_DNA"/>
</dbReference>
<dbReference type="PANTHER" id="PTHR31065:SF90">
    <property type="entry name" value="(WILD MALAYSIAN BANANA) HYPOTHETICAL PROTEIN"/>
    <property type="match status" value="1"/>
</dbReference>
<dbReference type="Proteomes" id="UP001552299">
    <property type="component" value="Unassembled WGS sequence"/>
</dbReference>
<dbReference type="Pfam" id="PF04640">
    <property type="entry name" value="PLATZ"/>
    <property type="match status" value="1"/>
</dbReference>
<feature type="region of interest" description="Disordered" evidence="2">
    <location>
        <begin position="293"/>
        <end position="335"/>
    </location>
</feature>
<accession>A0ABD0U872</accession>
<keyword evidence="1" id="KW-0479">Metal-binding</keyword>
<proteinExistence type="predicted"/>
<reference evidence="4 5" key="1">
    <citation type="journal article" date="2024" name="Plant Biotechnol. J.">
        <title>Dendrobium thyrsiflorum genome and its molecular insights into genes involved in important horticultural traits.</title>
        <authorList>
            <person name="Chen B."/>
            <person name="Wang J.Y."/>
            <person name="Zheng P.J."/>
            <person name="Li K.L."/>
            <person name="Liang Y.M."/>
            <person name="Chen X.F."/>
            <person name="Zhang C."/>
            <person name="Zhao X."/>
            <person name="He X."/>
            <person name="Zhang G.Q."/>
            <person name="Liu Z.J."/>
            <person name="Xu Q."/>
        </authorList>
    </citation>
    <scope>NUCLEOTIDE SEQUENCE [LARGE SCALE GENOMIC DNA]</scope>
    <source>
        <strain evidence="4">GZMU011</strain>
    </source>
</reference>
<keyword evidence="1" id="KW-0863">Zinc-finger</keyword>
<dbReference type="PROSITE" id="PS50119">
    <property type="entry name" value="ZF_BBOX"/>
    <property type="match status" value="1"/>
</dbReference>
<organism evidence="4 5">
    <name type="scientific">Dendrobium thyrsiflorum</name>
    <name type="common">Pinecone-like raceme dendrobium</name>
    <name type="synonym">Orchid</name>
    <dbReference type="NCBI Taxonomy" id="117978"/>
    <lineage>
        <taxon>Eukaryota</taxon>
        <taxon>Viridiplantae</taxon>
        <taxon>Streptophyta</taxon>
        <taxon>Embryophyta</taxon>
        <taxon>Tracheophyta</taxon>
        <taxon>Spermatophyta</taxon>
        <taxon>Magnoliopsida</taxon>
        <taxon>Liliopsida</taxon>
        <taxon>Asparagales</taxon>
        <taxon>Orchidaceae</taxon>
        <taxon>Epidendroideae</taxon>
        <taxon>Malaxideae</taxon>
        <taxon>Dendrobiinae</taxon>
        <taxon>Dendrobium</taxon>
    </lineage>
</organism>
<gene>
    <name evidence="4" type="ORF">M5K25_023211</name>
</gene>
<dbReference type="GO" id="GO:0008270">
    <property type="term" value="F:zinc ion binding"/>
    <property type="evidence" value="ECO:0007669"/>
    <property type="project" value="UniProtKB-KW"/>
</dbReference>
<comment type="caution">
    <text evidence="4">The sequence shown here is derived from an EMBL/GenBank/DDBJ whole genome shotgun (WGS) entry which is preliminary data.</text>
</comment>
<name>A0ABD0U872_DENTH</name>
<evidence type="ECO:0000256" key="1">
    <source>
        <dbReference type="PROSITE-ProRule" id="PRU00024"/>
    </source>
</evidence>